<proteinExistence type="inferred from homology"/>
<dbReference type="Pfam" id="PF00528">
    <property type="entry name" value="BPD_transp_1"/>
    <property type="match status" value="1"/>
</dbReference>
<protein>
    <submittedName>
        <fullName evidence="9">Sugar ABC transporter permease</fullName>
    </submittedName>
</protein>
<keyword evidence="2 7" id="KW-0813">Transport</keyword>
<feature type="transmembrane region" description="Helical" evidence="7">
    <location>
        <begin position="230"/>
        <end position="250"/>
    </location>
</feature>
<reference evidence="9 10" key="1">
    <citation type="submission" date="2022-04" db="EMBL/GenBank/DDBJ databases">
        <title>Gracilibacillus sp. isolated from saltern.</title>
        <authorList>
            <person name="Won M."/>
            <person name="Lee C.-M."/>
            <person name="Woen H.-Y."/>
            <person name="Kwon S.-W."/>
        </authorList>
    </citation>
    <scope>NUCLEOTIDE SEQUENCE [LARGE SCALE GENOMIC DNA]</scope>
    <source>
        <strain evidence="9 10">SSPM10-3</strain>
    </source>
</reference>
<keyword evidence="6 7" id="KW-0472">Membrane</keyword>
<evidence type="ECO:0000256" key="5">
    <source>
        <dbReference type="ARBA" id="ARBA00022989"/>
    </source>
</evidence>
<feature type="transmembrane region" description="Helical" evidence="7">
    <location>
        <begin position="287"/>
        <end position="311"/>
    </location>
</feature>
<sequence length="320" mass="36168">MRNNQGNSIGVSTLDSVPAKKLAAKKLRLFAKPYLYLLPTLLLLWIWMYYPLFSTFSLAFQKWGMVPGTVPSPVGFENFVRLLTSKDFGISILNTVFYTVGIIPFSIIIPLILAVATHNMQGKMKNVYRAMFFIPLILAPVSDGAIWRWMFHPTNGLVNNLLLDLGIIQTNIAFFSDPLFAKWLILFITGWKMMGFGTILFSAALTGISKDYYEAISLDGASRFQQFKDLTLPLLSPMILLILMMSLLFSSQWTFAYIDMLTRGGPFGTSTNIYYEMYKYGFANMDVGLSAAAALMFFVVFGIIAFVFNLFSKKYAFYDN</sequence>
<feature type="domain" description="ABC transmembrane type-1" evidence="8">
    <location>
        <begin position="92"/>
        <end position="308"/>
    </location>
</feature>
<dbReference type="EMBL" id="CP095071">
    <property type="protein sequence ID" value="UOQ84376.1"/>
    <property type="molecule type" value="Genomic_DNA"/>
</dbReference>
<evidence type="ECO:0000259" key="8">
    <source>
        <dbReference type="PROSITE" id="PS50928"/>
    </source>
</evidence>
<organism evidence="9 10">
    <name type="scientific">Gracilibacillus salinarum</name>
    <dbReference type="NCBI Taxonomy" id="2932255"/>
    <lineage>
        <taxon>Bacteria</taxon>
        <taxon>Bacillati</taxon>
        <taxon>Bacillota</taxon>
        <taxon>Bacilli</taxon>
        <taxon>Bacillales</taxon>
        <taxon>Bacillaceae</taxon>
        <taxon>Gracilibacillus</taxon>
    </lineage>
</organism>
<evidence type="ECO:0000256" key="2">
    <source>
        <dbReference type="ARBA" id="ARBA00022448"/>
    </source>
</evidence>
<dbReference type="RefSeq" id="WP_244742035.1">
    <property type="nucleotide sequence ID" value="NZ_CP095071.1"/>
</dbReference>
<dbReference type="PROSITE" id="PS50928">
    <property type="entry name" value="ABC_TM1"/>
    <property type="match status" value="1"/>
</dbReference>
<dbReference type="Gene3D" id="1.10.3720.10">
    <property type="entry name" value="MetI-like"/>
    <property type="match status" value="1"/>
</dbReference>
<evidence type="ECO:0000256" key="6">
    <source>
        <dbReference type="ARBA" id="ARBA00023136"/>
    </source>
</evidence>
<keyword evidence="10" id="KW-1185">Reference proteome</keyword>
<dbReference type="InterPro" id="IPR051393">
    <property type="entry name" value="ABC_transporter_permease"/>
</dbReference>
<feature type="transmembrane region" description="Helical" evidence="7">
    <location>
        <begin position="127"/>
        <end position="150"/>
    </location>
</feature>
<evidence type="ECO:0000256" key="7">
    <source>
        <dbReference type="RuleBase" id="RU363032"/>
    </source>
</evidence>
<evidence type="ECO:0000256" key="1">
    <source>
        <dbReference type="ARBA" id="ARBA00004651"/>
    </source>
</evidence>
<accession>A0ABY4GJH4</accession>
<dbReference type="InterPro" id="IPR000515">
    <property type="entry name" value="MetI-like"/>
</dbReference>
<evidence type="ECO:0000313" key="9">
    <source>
        <dbReference type="EMBL" id="UOQ84376.1"/>
    </source>
</evidence>
<comment type="similarity">
    <text evidence="7">Belongs to the binding-protein-dependent transport system permease family.</text>
</comment>
<evidence type="ECO:0000313" key="10">
    <source>
        <dbReference type="Proteomes" id="UP000831537"/>
    </source>
</evidence>
<name>A0ABY4GJH4_9BACI</name>
<feature type="transmembrane region" description="Helical" evidence="7">
    <location>
        <begin position="183"/>
        <end position="209"/>
    </location>
</feature>
<dbReference type="Proteomes" id="UP000831537">
    <property type="component" value="Chromosome"/>
</dbReference>
<evidence type="ECO:0000256" key="4">
    <source>
        <dbReference type="ARBA" id="ARBA00022692"/>
    </source>
</evidence>
<evidence type="ECO:0000256" key="3">
    <source>
        <dbReference type="ARBA" id="ARBA00022475"/>
    </source>
</evidence>
<feature type="transmembrane region" description="Helical" evidence="7">
    <location>
        <begin position="88"/>
        <end position="115"/>
    </location>
</feature>
<keyword evidence="4 7" id="KW-0812">Transmembrane</keyword>
<dbReference type="CDD" id="cd06261">
    <property type="entry name" value="TM_PBP2"/>
    <property type="match status" value="1"/>
</dbReference>
<gene>
    <name evidence="9" type="ORF">MUN87_17020</name>
</gene>
<dbReference type="InterPro" id="IPR035906">
    <property type="entry name" value="MetI-like_sf"/>
</dbReference>
<comment type="subcellular location">
    <subcellularLocation>
        <location evidence="1 7">Cell membrane</location>
        <topology evidence="1 7">Multi-pass membrane protein</topology>
    </subcellularLocation>
</comment>
<keyword evidence="3" id="KW-1003">Cell membrane</keyword>
<keyword evidence="5 7" id="KW-1133">Transmembrane helix</keyword>
<dbReference type="SUPFAM" id="SSF161098">
    <property type="entry name" value="MetI-like"/>
    <property type="match status" value="1"/>
</dbReference>
<dbReference type="PANTHER" id="PTHR30193:SF37">
    <property type="entry name" value="INNER MEMBRANE ABC TRANSPORTER PERMEASE PROTEIN YCJO"/>
    <property type="match status" value="1"/>
</dbReference>
<dbReference type="PANTHER" id="PTHR30193">
    <property type="entry name" value="ABC TRANSPORTER PERMEASE PROTEIN"/>
    <property type="match status" value="1"/>
</dbReference>
<feature type="transmembrane region" description="Helical" evidence="7">
    <location>
        <begin position="34"/>
        <end position="53"/>
    </location>
</feature>